<protein>
    <submittedName>
        <fullName evidence="2">Uncharacterized protein</fullName>
    </submittedName>
</protein>
<keyword evidence="3" id="KW-1185">Reference proteome</keyword>
<dbReference type="Proteomes" id="UP000198838">
    <property type="component" value="Unassembled WGS sequence"/>
</dbReference>
<reference evidence="2 3" key="1">
    <citation type="submission" date="2016-10" db="EMBL/GenBank/DDBJ databases">
        <authorList>
            <person name="de Groot N.N."/>
        </authorList>
    </citation>
    <scope>NUCLEOTIDE SEQUENCE [LARGE SCALE GENOMIC DNA]</scope>
    <source>
        <strain evidence="2 3">DSM 5522</strain>
    </source>
</reference>
<dbReference type="EMBL" id="FOJY01000001">
    <property type="protein sequence ID" value="SFA69190.1"/>
    <property type="molecule type" value="Genomic_DNA"/>
</dbReference>
<keyword evidence="1" id="KW-1133">Transmembrane helix</keyword>
<evidence type="ECO:0000313" key="2">
    <source>
        <dbReference type="EMBL" id="SFA69190.1"/>
    </source>
</evidence>
<evidence type="ECO:0000256" key="1">
    <source>
        <dbReference type="SAM" id="Phobius"/>
    </source>
</evidence>
<sequence length="57" mass="6249">MAANLGTFFIYVLAYLILMLVLCVIGFVGIKIGVALRKSKNAKEELMIETAKKRSAS</sequence>
<gene>
    <name evidence="2" type="ORF">SAMN05216249_10156</name>
</gene>
<feature type="transmembrane region" description="Helical" evidence="1">
    <location>
        <begin position="6"/>
        <end position="30"/>
    </location>
</feature>
<evidence type="ECO:0000313" key="3">
    <source>
        <dbReference type="Proteomes" id="UP000198838"/>
    </source>
</evidence>
<dbReference type="STRING" id="1120918.SAMN05216249_10156"/>
<dbReference type="RefSeq" id="WP_177205515.1">
    <property type="nucleotide sequence ID" value="NZ_FOJY01000001.1"/>
</dbReference>
<dbReference type="AlphaFoldDB" id="A0A1I0UZB3"/>
<proteinExistence type="predicted"/>
<keyword evidence="1" id="KW-0472">Membrane</keyword>
<accession>A0A1I0UZB3</accession>
<keyword evidence="1" id="KW-0812">Transmembrane</keyword>
<name>A0A1I0UZB3_9FIRM</name>
<organism evidence="2 3">
    <name type="scientific">Acetitomaculum ruminis DSM 5522</name>
    <dbReference type="NCBI Taxonomy" id="1120918"/>
    <lineage>
        <taxon>Bacteria</taxon>
        <taxon>Bacillati</taxon>
        <taxon>Bacillota</taxon>
        <taxon>Clostridia</taxon>
        <taxon>Lachnospirales</taxon>
        <taxon>Lachnospiraceae</taxon>
        <taxon>Acetitomaculum</taxon>
    </lineage>
</organism>